<dbReference type="SUPFAM" id="SSF56176">
    <property type="entry name" value="FAD-binding/transporter-associated domain-like"/>
    <property type="match status" value="1"/>
</dbReference>
<evidence type="ECO:0000259" key="14">
    <source>
        <dbReference type="PROSITE" id="PS51846"/>
    </source>
</evidence>
<evidence type="ECO:0000256" key="10">
    <source>
        <dbReference type="PROSITE-ProRule" id="PRU01193"/>
    </source>
</evidence>
<evidence type="ECO:0008006" key="17">
    <source>
        <dbReference type="Google" id="ProtNLM"/>
    </source>
</evidence>
<dbReference type="PROSITE" id="PS51371">
    <property type="entry name" value="CBS"/>
    <property type="match status" value="2"/>
</dbReference>
<dbReference type="InterPro" id="IPR000644">
    <property type="entry name" value="CBS_dom"/>
</dbReference>
<feature type="transmembrane region" description="Helical" evidence="12">
    <location>
        <begin position="6"/>
        <end position="26"/>
    </location>
</feature>
<name>A0A4Q2EHC7_9ACTN</name>
<dbReference type="InterPro" id="IPR046342">
    <property type="entry name" value="CBS_dom_sf"/>
</dbReference>
<protein>
    <recommendedName>
        <fullName evidence="17">HlyC/CorC family transporter</fullName>
    </recommendedName>
</protein>
<organism evidence="15 16">
    <name type="scientific">Propioniciclava flava</name>
    <dbReference type="NCBI Taxonomy" id="2072026"/>
    <lineage>
        <taxon>Bacteria</taxon>
        <taxon>Bacillati</taxon>
        <taxon>Actinomycetota</taxon>
        <taxon>Actinomycetes</taxon>
        <taxon>Propionibacteriales</taxon>
        <taxon>Propionibacteriaceae</taxon>
        <taxon>Propioniciclava</taxon>
    </lineage>
</organism>
<keyword evidence="8 10" id="KW-0472">Membrane</keyword>
<dbReference type="Gene3D" id="3.10.580.10">
    <property type="entry name" value="CBS-domain"/>
    <property type="match status" value="1"/>
</dbReference>
<comment type="similarity">
    <text evidence="2">Belongs to the UPF0053 family.</text>
</comment>
<dbReference type="AlphaFoldDB" id="A0A4Q2EHC7"/>
<evidence type="ECO:0000256" key="3">
    <source>
        <dbReference type="ARBA" id="ARBA00022475"/>
    </source>
</evidence>
<dbReference type="GO" id="GO:0050660">
    <property type="term" value="F:flavin adenine dinucleotide binding"/>
    <property type="evidence" value="ECO:0007669"/>
    <property type="project" value="InterPro"/>
</dbReference>
<feature type="domain" description="CBS" evidence="13">
    <location>
        <begin position="208"/>
        <end position="268"/>
    </location>
</feature>
<keyword evidence="6 10" id="KW-1133">Transmembrane helix</keyword>
<evidence type="ECO:0000256" key="2">
    <source>
        <dbReference type="ARBA" id="ARBA00006337"/>
    </source>
</evidence>
<dbReference type="Gene3D" id="3.30.465.10">
    <property type="match status" value="1"/>
</dbReference>
<dbReference type="GO" id="GO:0005886">
    <property type="term" value="C:plasma membrane"/>
    <property type="evidence" value="ECO:0007669"/>
    <property type="project" value="UniProtKB-SubCell"/>
</dbReference>
<keyword evidence="4 10" id="KW-0812">Transmembrane</keyword>
<comment type="subcellular location">
    <subcellularLocation>
        <location evidence="1">Cell membrane</location>
        <topology evidence="1">Multi-pass membrane protein</topology>
    </subcellularLocation>
</comment>
<keyword evidence="5" id="KW-0677">Repeat</keyword>
<dbReference type="Pfam" id="PF03471">
    <property type="entry name" value="CorC_HlyC"/>
    <property type="match status" value="1"/>
</dbReference>
<dbReference type="Pfam" id="PF00571">
    <property type="entry name" value="CBS"/>
    <property type="match status" value="2"/>
</dbReference>
<sequence>MLTQTEWILLAIALVCVVLACFLTSIESALQSFSKSRAEAHVKDGKRGAERLLQIMQDPAPYLNTALFLRVLTEISAVVLLGVVVFDHFSALWEQLLFTIGPMLVVSFVLIGVAARTLGRQKADQIALRSTGLISALTTVIGPIPQILIIIGNAITPGRGFTDGPFTSEAELREMVDMAEASDLIEAGERRMIHSVFELGDTIVKEVMVPRTEMVWVEKDKTLRQGLSLALRSGFSRIPVIGEDVDDVLGVLYLKDVIRRTYDNPNAQATENVASLMRAPIFCPDSKPVDELLKEMQLTRSHVVIVVDEFGGTAGLATIEDILEEIVGEIVDEFDEEIAPVVRLADGRFRVSSRLPVDELGELFGLRVDDDDVDTVLGLMAKELNKVPIAGSVVDWEGIELVAERASGRRHSIQTVVAGLIEDAGDSDAAVEATVELAASAKKDRRHHDQPDTASAAGEES</sequence>
<dbReference type="Pfam" id="PF01595">
    <property type="entry name" value="CNNM"/>
    <property type="match status" value="1"/>
</dbReference>
<evidence type="ECO:0000256" key="6">
    <source>
        <dbReference type="ARBA" id="ARBA00022989"/>
    </source>
</evidence>
<feature type="region of interest" description="Disordered" evidence="11">
    <location>
        <begin position="440"/>
        <end position="461"/>
    </location>
</feature>
<dbReference type="InterPro" id="IPR005170">
    <property type="entry name" value="Transptr-assoc_dom"/>
</dbReference>
<dbReference type="PROSITE" id="PS51846">
    <property type="entry name" value="CNNM"/>
    <property type="match status" value="1"/>
</dbReference>
<evidence type="ECO:0000256" key="8">
    <source>
        <dbReference type="ARBA" id="ARBA00023136"/>
    </source>
</evidence>
<dbReference type="SMART" id="SM01091">
    <property type="entry name" value="CorC_HlyC"/>
    <property type="match status" value="1"/>
</dbReference>
<dbReference type="RefSeq" id="WP_129459698.1">
    <property type="nucleotide sequence ID" value="NZ_PPCV01000011.1"/>
</dbReference>
<proteinExistence type="inferred from homology"/>
<evidence type="ECO:0000313" key="16">
    <source>
        <dbReference type="Proteomes" id="UP000290624"/>
    </source>
</evidence>
<keyword evidence="16" id="KW-1185">Reference proteome</keyword>
<evidence type="ECO:0000256" key="9">
    <source>
        <dbReference type="PROSITE-ProRule" id="PRU00703"/>
    </source>
</evidence>
<evidence type="ECO:0000259" key="13">
    <source>
        <dbReference type="PROSITE" id="PS51371"/>
    </source>
</evidence>
<feature type="transmembrane region" description="Helical" evidence="12">
    <location>
        <begin position="126"/>
        <end position="151"/>
    </location>
</feature>
<dbReference type="Proteomes" id="UP000290624">
    <property type="component" value="Unassembled WGS sequence"/>
</dbReference>
<evidence type="ECO:0000256" key="4">
    <source>
        <dbReference type="ARBA" id="ARBA00022692"/>
    </source>
</evidence>
<dbReference type="InterPro" id="IPR016169">
    <property type="entry name" value="FAD-bd_PCMH_sub2"/>
</dbReference>
<dbReference type="SMART" id="SM00116">
    <property type="entry name" value="CBS"/>
    <property type="match status" value="2"/>
</dbReference>
<dbReference type="InterPro" id="IPR044751">
    <property type="entry name" value="Ion_transp-like_CBS"/>
</dbReference>
<feature type="domain" description="CNNM transmembrane" evidence="14">
    <location>
        <begin position="2"/>
        <end position="189"/>
    </location>
</feature>
<feature type="domain" description="CBS" evidence="13">
    <location>
        <begin position="276"/>
        <end position="333"/>
    </location>
</feature>
<dbReference type="InterPro" id="IPR036318">
    <property type="entry name" value="FAD-bd_PCMH-like_sf"/>
</dbReference>
<dbReference type="OrthoDB" id="110231at2"/>
<feature type="transmembrane region" description="Helical" evidence="12">
    <location>
        <begin position="92"/>
        <end position="114"/>
    </location>
</feature>
<comment type="caution">
    <text evidence="15">The sequence shown here is derived from an EMBL/GenBank/DDBJ whole genome shotgun (WGS) entry which is preliminary data.</text>
</comment>
<dbReference type="PANTHER" id="PTHR22777:SF32">
    <property type="entry name" value="UPF0053 INNER MEMBRANE PROTEIN YFJD"/>
    <property type="match status" value="1"/>
</dbReference>
<dbReference type="EMBL" id="PPCV01000011">
    <property type="protein sequence ID" value="RXW31265.1"/>
    <property type="molecule type" value="Genomic_DNA"/>
</dbReference>
<keyword evidence="3" id="KW-1003">Cell membrane</keyword>
<dbReference type="InterPro" id="IPR002550">
    <property type="entry name" value="CNNM"/>
</dbReference>
<dbReference type="FunFam" id="3.10.580.10:FF:000002">
    <property type="entry name" value="Magnesium/cobalt efflux protein CorC"/>
    <property type="match status" value="1"/>
</dbReference>
<keyword evidence="7 9" id="KW-0129">CBS domain</keyword>
<reference evidence="15 16" key="1">
    <citation type="submission" date="2018-01" db="EMBL/GenBank/DDBJ databases">
        <title>Lactibacter flavus gen. nov., sp. nov., a novel bacterium of the family Propionibacteriaceae isolated from raw milk and dairy products.</title>
        <authorList>
            <person name="Wenning M."/>
            <person name="Breitenwieser F."/>
            <person name="Huptas C."/>
            <person name="von Neubeck M."/>
            <person name="Busse H.-J."/>
            <person name="Scherer S."/>
        </authorList>
    </citation>
    <scope>NUCLEOTIDE SEQUENCE [LARGE SCALE GENOMIC DNA]</scope>
    <source>
        <strain evidence="15 16">VG341</strain>
    </source>
</reference>
<dbReference type="SUPFAM" id="SSF54631">
    <property type="entry name" value="CBS-domain pair"/>
    <property type="match status" value="1"/>
</dbReference>
<dbReference type="PANTHER" id="PTHR22777">
    <property type="entry name" value="HEMOLYSIN-RELATED"/>
    <property type="match status" value="1"/>
</dbReference>
<accession>A0A4Q2EHC7</accession>
<evidence type="ECO:0000313" key="15">
    <source>
        <dbReference type="EMBL" id="RXW31265.1"/>
    </source>
</evidence>
<gene>
    <name evidence="15" type="ORF">C1706_13200</name>
</gene>
<dbReference type="CDD" id="cd04590">
    <property type="entry name" value="CBS_pair_CorC_HlyC_assoc"/>
    <property type="match status" value="1"/>
</dbReference>
<evidence type="ECO:0000256" key="7">
    <source>
        <dbReference type="ARBA" id="ARBA00023122"/>
    </source>
</evidence>
<evidence type="ECO:0000256" key="12">
    <source>
        <dbReference type="SAM" id="Phobius"/>
    </source>
</evidence>
<evidence type="ECO:0000256" key="5">
    <source>
        <dbReference type="ARBA" id="ARBA00022737"/>
    </source>
</evidence>
<evidence type="ECO:0000256" key="11">
    <source>
        <dbReference type="SAM" id="MobiDB-lite"/>
    </source>
</evidence>
<evidence type="ECO:0000256" key="1">
    <source>
        <dbReference type="ARBA" id="ARBA00004651"/>
    </source>
</evidence>